<dbReference type="OrthoDB" id="8479400at2"/>
<name>A0A286GVF6_9ACTN</name>
<reference evidence="2" key="1">
    <citation type="submission" date="2017-09" db="EMBL/GenBank/DDBJ databases">
        <authorList>
            <person name="Varghese N."/>
            <person name="Submissions S."/>
        </authorList>
    </citation>
    <scope>NUCLEOTIDE SEQUENCE [LARGE SCALE GENOMIC DNA]</scope>
    <source>
        <strain evidence="2">DSM 44270</strain>
    </source>
</reference>
<proteinExistence type="predicted"/>
<protein>
    <submittedName>
        <fullName evidence="1">Uncharacterized protein</fullName>
    </submittedName>
</protein>
<evidence type="ECO:0000313" key="2">
    <source>
        <dbReference type="Proteomes" id="UP000219482"/>
    </source>
</evidence>
<keyword evidence="2" id="KW-1185">Reference proteome</keyword>
<organism evidence="1 2">
    <name type="scientific">Blastococcus haudaquaticus</name>
    <dbReference type="NCBI Taxonomy" id="1938745"/>
    <lineage>
        <taxon>Bacteria</taxon>
        <taxon>Bacillati</taxon>
        <taxon>Actinomycetota</taxon>
        <taxon>Actinomycetes</taxon>
        <taxon>Geodermatophilales</taxon>
        <taxon>Geodermatophilaceae</taxon>
        <taxon>Blastococcus</taxon>
    </lineage>
</organism>
<dbReference type="Proteomes" id="UP000219482">
    <property type="component" value="Unassembled WGS sequence"/>
</dbReference>
<evidence type="ECO:0000313" key="1">
    <source>
        <dbReference type="EMBL" id="SOD99462.1"/>
    </source>
</evidence>
<gene>
    <name evidence="1" type="ORF">SAMN06272739_2330</name>
</gene>
<sequence length="192" mass="21339">MPDMLAWGSARIPVFASVPSKLDEQQVASKRYIYGRLAEVGLEPRTVGASDRGMYNPLHEVRTLARHCAGGIILGYTQISAKRAYGKTNDLDGMVIETVIREYHAPTPWNQLETGILFGLGLPLFVLKQDRITGGVFDEGASDVLVHPMPMPGKSWDKARPDDLKNPDACIGFDAALLRWQGLVRSQYYRDH</sequence>
<dbReference type="RefSeq" id="WP_143278445.1">
    <property type="nucleotide sequence ID" value="NZ_OCNK01000002.1"/>
</dbReference>
<dbReference type="AlphaFoldDB" id="A0A286GVF6"/>
<dbReference type="EMBL" id="OCNK01000002">
    <property type="protein sequence ID" value="SOD99462.1"/>
    <property type="molecule type" value="Genomic_DNA"/>
</dbReference>
<accession>A0A286GVF6</accession>